<evidence type="ECO:0000313" key="9">
    <source>
        <dbReference type="EMBL" id="TCV04904.1"/>
    </source>
</evidence>
<feature type="transmembrane region" description="Helical" evidence="7">
    <location>
        <begin position="301"/>
        <end position="323"/>
    </location>
</feature>
<feature type="transmembrane region" description="Helical" evidence="7">
    <location>
        <begin position="20"/>
        <end position="42"/>
    </location>
</feature>
<name>A0A4R3VKZ8_9GAMM</name>
<dbReference type="PRINTS" id="PR01036">
    <property type="entry name" value="TCRTETB"/>
</dbReference>
<feature type="transmembrane region" description="Helical" evidence="7">
    <location>
        <begin position="476"/>
        <end position="496"/>
    </location>
</feature>
<dbReference type="CDD" id="cd17321">
    <property type="entry name" value="MFS_MMR_MDR_like"/>
    <property type="match status" value="1"/>
</dbReference>
<protein>
    <submittedName>
        <fullName evidence="9">DHA2 family multidrug resistance protein-like MFS transporter</fullName>
    </submittedName>
</protein>
<reference evidence="9 10" key="1">
    <citation type="submission" date="2019-03" db="EMBL/GenBank/DDBJ databases">
        <title>Genomic Encyclopedia of Type Strains, Phase IV (KMG-IV): sequencing the most valuable type-strain genomes for metagenomic binning, comparative biology and taxonomic classification.</title>
        <authorList>
            <person name="Goeker M."/>
        </authorList>
    </citation>
    <scope>NUCLEOTIDE SEQUENCE [LARGE SCALE GENOMIC DNA]</scope>
    <source>
        <strain evidence="9 10">DSM 16730</strain>
    </source>
</reference>
<feature type="transmembrane region" description="Helical" evidence="7">
    <location>
        <begin position="109"/>
        <end position="132"/>
    </location>
</feature>
<evidence type="ECO:0000256" key="7">
    <source>
        <dbReference type="SAM" id="Phobius"/>
    </source>
</evidence>
<feature type="transmembrane region" description="Helical" evidence="7">
    <location>
        <begin position="237"/>
        <end position="254"/>
    </location>
</feature>
<evidence type="ECO:0000256" key="5">
    <source>
        <dbReference type="ARBA" id="ARBA00022989"/>
    </source>
</evidence>
<dbReference type="Pfam" id="PF07690">
    <property type="entry name" value="MFS_1"/>
    <property type="match status" value="1"/>
</dbReference>
<evidence type="ECO:0000256" key="4">
    <source>
        <dbReference type="ARBA" id="ARBA00022692"/>
    </source>
</evidence>
<feature type="transmembrane region" description="Helical" evidence="7">
    <location>
        <begin position="406"/>
        <end position="427"/>
    </location>
</feature>
<dbReference type="AlphaFoldDB" id="A0A4R3VKZ8"/>
<feature type="transmembrane region" description="Helical" evidence="7">
    <location>
        <begin position="274"/>
        <end position="295"/>
    </location>
</feature>
<dbReference type="PROSITE" id="PS50850">
    <property type="entry name" value="MFS"/>
    <property type="match status" value="1"/>
</dbReference>
<dbReference type="InterPro" id="IPR036259">
    <property type="entry name" value="MFS_trans_sf"/>
</dbReference>
<dbReference type="GO" id="GO:0005886">
    <property type="term" value="C:plasma membrane"/>
    <property type="evidence" value="ECO:0007669"/>
    <property type="project" value="UniProtKB-SubCell"/>
</dbReference>
<feature type="transmembrane region" description="Helical" evidence="7">
    <location>
        <begin position="57"/>
        <end position="74"/>
    </location>
</feature>
<feature type="transmembrane region" description="Helical" evidence="7">
    <location>
        <begin position="335"/>
        <end position="357"/>
    </location>
</feature>
<dbReference type="SUPFAM" id="SSF103473">
    <property type="entry name" value="MFS general substrate transporter"/>
    <property type="match status" value="1"/>
</dbReference>
<evidence type="ECO:0000256" key="1">
    <source>
        <dbReference type="ARBA" id="ARBA00004651"/>
    </source>
</evidence>
<feature type="transmembrane region" description="Helical" evidence="7">
    <location>
        <begin position="170"/>
        <end position="194"/>
    </location>
</feature>
<evidence type="ECO:0000256" key="2">
    <source>
        <dbReference type="ARBA" id="ARBA00022448"/>
    </source>
</evidence>
<accession>A0A4R3VKZ8</accession>
<evidence type="ECO:0000256" key="3">
    <source>
        <dbReference type="ARBA" id="ARBA00022475"/>
    </source>
</evidence>
<keyword evidence="6 7" id="KW-0472">Membrane</keyword>
<evidence type="ECO:0000313" key="10">
    <source>
        <dbReference type="Proteomes" id="UP000295433"/>
    </source>
</evidence>
<dbReference type="Gene3D" id="1.20.1250.20">
    <property type="entry name" value="MFS general substrate transporter like domains"/>
    <property type="match status" value="1"/>
</dbReference>
<keyword evidence="3" id="KW-1003">Cell membrane</keyword>
<organism evidence="9 10">
    <name type="scientific">Samsonia erythrinae</name>
    <dbReference type="NCBI Taxonomy" id="160434"/>
    <lineage>
        <taxon>Bacteria</taxon>
        <taxon>Pseudomonadati</taxon>
        <taxon>Pseudomonadota</taxon>
        <taxon>Gammaproteobacteria</taxon>
        <taxon>Enterobacterales</taxon>
        <taxon>Pectobacteriaceae</taxon>
        <taxon>Samsonia</taxon>
    </lineage>
</organism>
<feature type="transmembrane region" description="Helical" evidence="7">
    <location>
        <begin position="363"/>
        <end position="385"/>
    </location>
</feature>
<dbReference type="EMBL" id="SMBY01000008">
    <property type="protein sequence ID" value="TCV04904.1"/>
    <property type="molecule type" value="Genomic_DNA"/>
</dbReference>
<keyword evidence="10" id="KW-1185">Reference proteome</keyword>
<sequence>MKTKIDGRELAMQTPKKWLILAIVSSALFLIVIDMTVLYTALPTLTHDLHASASDKLWIVNIYALVASGLLLGMGTLGDKLGHKPLFIAGLVIFGTASLFAAYSPAPDILIAARALLAVGAAMMMPATLSIIRLTFIDEKERALAIGIWAAVASGGAAFGPVMGGILLEYFWWGSVFLINVPVVLLALIMGMAVIPHRPGNASQRWDIVGSLLIMVGLIGATYAIKELGKRAPSYQDALIALIIGVVFTTLFILRQRNSTHPLVDFTLFRLRPFSAAVASAIVAAAALIGMELAFTQRLQLVVGLSPLQAGLFILPLSLASFISGPLTGKILPRVNSGTMLAAGLLVSGLGMGSYLLLHNAPIVIQIISLIVIGAGVGSTMTAASSTIMQVAPAEKAGMAASIEEVSYELGGATGVTLMGSLLSFAYSASFMLPVGFSAPDTAYDSLDEALIFAESLPENMRRILTTQAHSAFDSGFSAVLATATLILLLTSAFVWTTRHNKQRRNQAADA</sequence>
<evidence type="ECO:0000259" key="8">
    <source>
        <dbReference type="PROSITE" id="PS50850"/>
    </source>
</evidence>
<comment type="caution">
    <text evidence="9">The sequence shown here is derived from an EMBL/GenBank/DDBJ whole genome shotgun (WGS) entry which is preliminary data.</text>
</comment>
<feature type="domain" description="Major facilitator superfamily (MFS) profile" evidence="8">
    <location>
        <begin position="20"/>
        <end position="503"/>
    </location>
</feature>
<dbReference type="Gene3D" id="1.20.1720.10">
    <property type="entry name" value="Multidrug resistance protein D"/>
    <property type="match status" value="1"/>
</dbReference>
<dbReference type="InterPro" id="IPR020846">
    <property type="entry name" value="MFS_dom"/>
</dbReference>
<keyword evidence="5 7" id="KW-1133">Transmembrane helix</keyword>
<feature type="transmembrane region" description="Helical" evidence="7">
    <location>
        <begin position="144"/>
        <end position="164"/>
    </location>
</feature>
<dbReference type="PANTHER" id="PTHR42718:SF47">
    <property type="entry name" value="METHYL VIOLOGEN RESISTANCE PROTEIN SMVA"/>
    <property type="match status" value="1"/>
</dbReference>
<keyword evidence="4 7" id="KW-0812">Transmembrane</keyword>
<dbReference type="Proteomes" id="UP000295433">
    <property type="component" value="Unassembled WGS sequence"/>
</dbReference>
<proteinExistence type="predicted"/>
<keyword evidence="2" id="KW-0813">Transport</keyword>
<comment type="subcellular location">
    <subcellularLocation>
        <location evidence="1">Cell membrane</location>
        <topology evidence="1">Multi-pass membrane protein</topology>
    </subcellularLocation>
</comment>
<dbReference type="InterPro" id="IPR011701">
    <property type="entry name" value="MFS"/>
</dbReference>
<gene>
    <name evidence="9" type="ORF">EDC54_10857</name>
</gene>
<dbReference type="GO" id="GO:0022857">
    <property type="term" value="F:transmembrane transporter activity"/>
    <property type="evidence" value="ECO:0007669"/>
    <property type="project" value="InterPro"/>
</dbReference>
<feature type="transmembrane region" description="Helical" evidence="7">
    <location>
        <begin position="206"/>
        <end position="225"/>
    </location>
</feature>
<evidence type="ECO:0000256" key="6">
    <source>
        <dbReference type="ARBA" id="ARBA00023136"/>
    </source>
</evidence>
<dbReference type="PANTHER" id="PTHR42718">
    <property type="entry name" value="MAJOR FACILITATOR SUPERFAMILY MULTIDRUG TRANSPORTER MFSC"/>
    <property type="match status" value="1"/>
</dbReference>
<feature type="transmembrane region" description="Helical" evidence="7">
    <location>
        <begin position="86"/>
        <end position="103"/>
    </location>
</feature>